<dbReference type="PRINTS" id="PR01434">
    <property type="entry name" value="NADHDHGNASE5"/>
</dbReference>
<feature type="transmembrane region" description="Helical" evidence="6">
    <location>
        <begin position="210"/>
        <end position="234"/>
    </location>
</feature>
<feature type="transmembrane region" description="Helical" evidence="6">
    <location>
        <begin position="403"/>
        <end position="433"/>
    </location>
</feature>
<feature type="domain" description="NADH:quinone oxidoreductase/Mrp antiporter transmembrane" evidence="7">
    <location>
        <begin position="134"/>
        <end position="427"/>
    </location>
</feature>
<proteinExistence type="predicted"/>
<keyword evidence="2" id="KW-1003">Cell membrane</keyword>
<keyword evidence="5 6" id="KW-0472">Membrane</keyword>
<feature type="transmembrane region" description="Helical" evidence="6">
    <location>
        <begin position="282"/>
        <end position="301"/>
    </location>
</feature>
<feature type="transmembrane region" description="Helical" evidence="6">
    <location>
        <begin position="454"/>
        <end position="475"/>
    </location>
</feature>
<evidence type="ECO:0000256" key="4">
    <source>
        <dbReference type="ARBA" id="ARBA00022989"/>
    </source>
</evidence>
<evidence type="ECO:0000259" key="7">
    <source>
        <dbReference type="Pfam" id="PF00361"/>
    </source>
</evidence>
<evidence type="ECO:0000256" key="3">
    <source>
        <dbReference type="ARBA" id="ARBA00022692"/>
    </source>
</evidence>
<dbReference type="PANTHER" id="PTHR42703:SF1">
    <property type="entry name" value="NA(+)_H(+) ANTIPORTER SUBUNIT D1"/>
    <property type="match status" value="1"/>
</dbReference>
<feature type="transmembrane region" description="Helical" evidence="6">
    <location>
        <begin position="169"/>
        <end position="190"/>
    </location>
</feature>
<dbReference type="InterPro" id="IPR050586">
    <property type="entry name" value="CPA3_Na-H_Antiporter_D"/>
</dbReference>
<feature type="transmembrane region" description="Helical" evidence="6">
    <location>
        <begin position="115"/>
        <end position="133"/>
    </location>
</feature>
<keyword evidence="9" id="KW-1185">Reference proteome</keyword>
<gene>
    <name evidence="8" type="ORF">RJ53_02645</name>
</gene>
<evidence type="ECO:0000256" key="5">
    <source>
        <dbReference type="ARBA" id="ARBA00023136"/>
    </source>
</evidence>
<evidence type="ECO:0000313" key="8">
    <source>
        <dbReference type="EMBL" id="MBR1368459.1"/>
    </source>
</evidence>
<keyword evidence="3 6" id="KW-0812">Transmembrane</keyword>
<feature type="transmembrane region" description="Helical" evidence="6">
    <location>
        <begin position="12"/>
        <end position="30"/>
    </location>
</feature>
<keyword evidence="4 6" id="KW-1133">Transmembrane helix</keyword>
<evidence type="ECO:0000313" key="9">
    <source>
        <dbReference type="Proteomes" id="UP000730161"/>
    </source>
</evidence>
<feature type="transmembrane region" description="Helical" evidence="6">
    <location>
        <begin position="310"/>
        <end position="330"/>
    </location>
</feature>
<evidence type="ECO:0000256" key="6">
    <source>
        <dbReference type="SAM" id="Phobius"/>
    </source>
</evidence>
<accession>A0A8J7W537</accession>
<feature type="transmembrane region" description="Helical" evidence="6">
    <location>
        <begin position="246"/>
        <end position="270"/>
    </location>
</feature>
<feature type="transmembrane region" description="Helical" evidence="6">
    <location>
        <begin position="37"/>
        <end position="58"/>
    </location>
</feature>
<comment type="caution">
    <text evidence="8">The sequence shown here is derived from an EMBL/GenBank/DDBJ whole genome shotgun (WGS) entry which is preliminary data.</text>
</comment>
<feature type="transmembrane region" description="Helical" evidence="6">
    <location>
        <begin position="378"/>
        <end position="397"/>
    </location>
</feature>
<dbReference type="OrthoDB" id="371891at2157"/>
<protein>
    <recommendedName>
        <fullName evidence="7">NADH:quinone oxidoreductase/Mrp antiporter transmembrane domain-containing protein</fullName>
    </recommendedName>
</protein>
<comment type="subcellular location">
    <subcellularLocation>
        <location evidence="1">Cell membrane</location>
        <topology evidence="1">Multi-pass membrane protein</topology>
    </subcellularLocation>
</comment>
<dbReference type="InterPro" id="IPR001750">
    <property type="entry name" value="ND/Mrp_TM"/>
</dbReference>
<dbReference type="GO" id="GO:0005886">
    <property type="term" value="C:plasma membrane"/>
    <property type="evidence" value="ECO:0007669"/>
    <property type="project" value="UniProtKB-SubCell"/>
</dbReference>
<feature type="transmembrane region" description="Helical" evidence="6">
    <location>
        <begin position="139"/>
        <end position="157"/>
    </location>
</feature>
<organism evidence="8 9">
    <name type="scientific">Methanocalculus chunghsingensis</name>
    <dbReference type="NCBI Taxonomy" id="156457"/>
    <lineage>
        <taxon>Archaea</taxon>
        <taxon>Methanobacteriati</taxon>
        <taxon>Methanobacteriota</taxon>
        <taxon>Stenosarchaea group</taxon>
        <taxon>Methanomicrobia</taxon>
        <taxon>Methanomicrobiales</taxon>
        <taxon>Methanocalculaceae</taxon>
        <taxon>Methanocalculus</taxon>
    </lineage>
</organism>
<evidence type="ECO:0000256" key="2">
    <source>
        <dbReference type="ARBA" id="ARBA00022475"/>
    </source>
</evidence>
<dbReference type="Pfam" id="PF00361">
    <property type="entry name" value="Proton_antipo_M"/>
    <property type="match status" value="1"/>
</dbReference>
<dbReference type="AlphaFoldDB" id="A0A8J7W537"/>
<dbReference type="RefSeq" id="WP_211530069.1">
    <property type="nucleotide sequence ID" value="NZ_JWHL01000002.1"/>
</dbReference>
<evidence type="ECO:0000256" key="1">
    <source>
        <dbReference type="ARBA" id="ARBA00004651"/>
    </source>
</evidence>
<dbReference type="Proteomes" id="UP000730161">
    <property type="component" value="Unassembled WGS sequence"/>
</dbReference>
<reference evidence="8" key="1">
    <citation type="submission" date="2014-12" db="EMBL/GenBank/DDBJ databases">
        <authorList>
            <person name="Huang H.-H."/>
            <person name="Chen S.-C."/>
            <person name="Lai M.-C."/>
        </authorList>
    </citation>
    <scope>NUCLEOTIDE SEQUENCE</scope>
    <source>
        <strain evidence="8">K1F9705b</strain>
    </source>
</reference>
<name>A0A8J7W537_9EURY</name>
<dbReference type="EMBL" id="JWHL01000002">
    <property type="protein sequence ID" value="MBR1368459.1"/>
    <property type="molecule type" value="Genomic_DNA"/>
</dbReference>
<dbReference type="PANTHER" id="PTHR42703">
    <property type="entry name" value="NADH DEHYDROGENASE"/>
    <property type="match status" value="1"/>
</dbReference>
<feature type="transmembrane region" description="Helical" evidence="6">
    <location>
        <begin position="78"/>
        <end position="103"/>
    </location>
</feature>
<sequence length="494" mass="52399">MIPVTDHLPILVVMIPVITAYITPLVGILLKRTVKGIAVVALSVNLACSLLLAHYVLINGPISYHLSGVPPPLGIEFVADHLGAVLSLLISAITLIAIIYLSATIPELGKKKTSIFYTLILLAVGGMQGIVLTNDLFNLFVLIEILAIAMYGLVAIRGDGKSLLAGYKYLLIGSAGSALILIGTGFLFISTGTLNMTLMGDILPDIINSWTVLGGFALLIAGLSTKIGLFPLHIWMPDAYAHAPSITPVISTLALKAGLVALIRLIYVIFGPSLSAETVPLPSVLSLLGAVAIIICSIVALQQADIRRMLAYSTGANIGCIVLGISFATSAGLEGAMLHMITHTVSKVCLFIAADAMLIQAGIRRIEDFRGLADEMPYTMAGFSLGAISIIGIPLSGGFMSKIYVANAAIGIGLLIYAGVILFWTLLTALYFFRIFRFAYFEPSHREHRLHETPWPSILIILILGGASILLGFFVEVPMEMIRPAAGILLGGGI</sequence>